<dbReference type="InterPro" id="IPR036388">
    <property type="entry name" value="WH-like_DNA-bd_sf"/>
</dbReference>
<dbReference type="InterPro" id="IPR018309">
    <property type="entry name" value="Tscrpt_reg_PadR_C"/>
</dbReference>
<keyword evidence="4" id="KW-1185">Reference proteome</keyword>
<dbReference type="Gene3D" id="6.10.140.190">
    <property type="match status" value="1"/>
</dbReference>
<dbReference type="Pfam" id="PF10400">
    <property type="entry name" value="Vir_act_alpha_C"/>
    <property type="match status" value="1"/>
</dbReference>
<dbReference type="InterPro" id="IPR036390">
    <property type="entry name" value="WH_DNA-bd_sf"/>
</dbReference>
<evidence type="ECO:0000313" key="4">
    <source>
        <dbReference type="Proteomes" id="UP000062645"/>
    </source>
</evidence>
<dbReference type="PANTHER" id="PTHR43252">
    <property type="entry name" value="TRANSCRIPTIONAL REGULATOR YQJI"/>
    <property type="match status" value="1"/>
</dbReference>
<gene>
    <name evidence="3" type="ORF">ACX27_04485</name>
</gene>
<dbReference type="PATRIC" id="fig|224013.5.peg.1075"/>
<dbReference type="InterPro" id="IPR005149">
    <property type="entry name" value="Tscrpt_reg_PadR_N"/>
</dbReference>
<feature type="domain" description="Transcription regulator PadR C-terminal" evidence="2">
    <location>
        <begin position="97"/>
        <end position="177"/>
    </location>
</feature>
<dbReference type="AlphaFoldDB" id="A0A0M4TUA5"/>
<evidence type="ECO:0000259" key="2">
    <source>
        <dbReference type="Pfam" id="PF10400"/>
    </source>
</evidence>
<protein>
    <submittedName>
        <fullName evidence="3">PadR family transcriptional regulator</fullName>
    </submittedName>
</protein>
<dbReference type="EMBL" id="CP012036">
    <property type="protein sequence ID" value="ALF52276.1"/>
    <property type="molecule type" value="Genomic_DNA"/>
</dbReference>
<dbReference type="PANTHER" id="PTHR43252:SF4">
    <property type="entry name" value="TRANSCRIPTIONAL REGULATORY PROTEIN"/>
    <property type="match status" value="1"/>
</dbReference>
<dbReference type="STRING" id="224013.ACX27_04485"/>
<reference evidence="4" key="1">
    <citation type="submission" date="2015-07" db="EMBL/GenBank/DDBJ databases">
        <title>Genome Of Nitrogen-Fixing Cyanobacterium Nostoc piscinale CENA21 From Solimoes/Amazon River Floodplain Sediments And Comparative Genomics To Uncover Biosynthetic Natural Products Potential.</title>
        <authorList>
            <person name="Leao T.F."/>
            <person name="Leao P.N."/>
            <person name="Guimaraes P.I."/>
            <person name="de Melo A.G.C."/>
            <person name="Ramos R.T.J."/>
            <person name="Silva A."/>
            <person name="Fiore M.F."/>
            <person name="Schneider M.P.C."/>
        </authorList>
    </citation>
    <scope>NUCLEOTIDE SEQUENCE [LARGE SCALE GENOMIC DNA]</scope>
    <source>
        <strain evidence="4">CENA21</strain>
    </source>
</reference>
<proteinExistence type="predicted"/>
<dbReference type="SUPFAM" id="SSF46785">
    <property type="entry name" value="Winged helix' DNA-binding domain"/>
    <property type="match status" value="1"/>
</dbReference>
<evidence type="ECO:0000259" key="1">
    <source>
        <dbReference type="Pfam" id="PF03551"/>
    </source>
</evidence>
<organism evidence="3 4">
    <name type="scientific">Nostoc piscinale CENA21</name>
    <dbReference type="NCBI Taxonomy" id="224013"/>
    <lineage>
        <taxon>Bacteria</taxon>
        <taxon>Bacillati</taxon>
        <taxon>Cyanobacteriota</taxon>
        <taxon>Cyanophyceae</taxon>
        <taxon>Nostocales</taxon>
        <taxon>Nostocaceae</taxon>
        <taxon>Nostoc</taxon>
    </lineage>
</organism>
<dbReference type="RefSeq" id="WP_062289003.1">
    <property type="nucleotide sequence ID" value="NZ_CP012036.1"/>
</dbReference>
<sequence length="183" mass="21280">MALAHAILSVLINSPCSGYDLAKRFDKSVEGSVGFFWEASFQQIYRELNRLEEQGWLQAEKVLQENRPDKKIYSVTDLGKQQLCEWIATAETATPFKSDLLVKLYAGYLVTRETILAKLETHQSQHQQRLAVYQEIEKKFFLKPQELPDELKFQYVTLRCGIQTEKAWLAWCAEMIIFLRNPT</sequence>
<dbReference type="OrthoDB" id="9783723at2"/>
<dbReference type="Gene3D" id="1.10.10.10">
    <property type="entry name" value="Winged helix-like DNA-binding domain superfamily/Winged helix DNA-binding domain"/>
    <property type="match status" value="1"/>
</dbReference>
<dbReference type="KEGG" id="npz:ACX27_04485"/>
<dbReference type="Pfam" id="PF03551">
    <property type="entry name" value="PadR"/>
    <property type="match status" value="1"/>
</dbReference>
<reference evidence="3 4" key="2">
    <citation type="journal article" date="2016" name="Genome Announc.">
        <title>Draft Genome Sequence of the N2-Fixing Cyanobacterium Nostoc piscinale CENA21, Isolated from the Brazilian Amazon Floodplain.</title>
        <authorList>
            <person name="Leao T."/>
            <person name="Guimaraes P.I."/>
            <person name="de Melo A.G."/>
            <person name="Ramos R.T."/>
            <person name="Leao P.N."/>
            <person name="Silva A."/>
            <person name="Fiore M.F."/>
            <person name="Schneider M.P."/>
        </authorList>
    </citation>
    <scope>NUCLEOTIDE SEQUENCE [LARGE SCALE GENOMIC DNA]</scope>
    <source>
        <strain evidence="3 4">CENA21</strain>
    </source>
</reference>
<evidence type="ECO:0000313" key="3">
    <source>
        <dbReference type="EMBL" id="ALF52276.1"/>
    </source>
</evidence>
<accession>A0A0M4TUA5</accession>
<name>A0A0M4TUA5_9NOSO</name>
<feature type="domain" description="Transcription regulator PadR N-terminal" evidence="1">
    <location>
        <begin position="7"/>
        <end position="83"/>
    </location>
</feature>
<dbReference type="Proteomes" id="UP000062645">
    <property type="component" value="Chromosome"/>
</dbReference>